<evidence type="ECO:0000313" key="13">
    <source>
        <dbReference type="Proteomes" id="UP000472271"/>
    </source>
</evidence>
<sequence>ANGEADFVSADGGEVFTAGKCGLVPVMAEQYDENTAFSYYAVAVVKKGSQVTWQNLQGKRSCHTGIGRTAGWNVPMSHIYNQTNECNFTQFFSSGCAPGADPSSPFCKQCAGIGEDKCSANDDEPYYGYTGAFKCLVEDSGDVAFIKHTTVPENADGNGPDFSQSLSSADFELICPGSQNPVPVTEFASCNLARVPAHAVISHPENRTKIVGILQELQNSFGPNGTNTRFRIFKSEGGRNLLFKDSTKCLQEVQTNNFESFLGNEYINAVRSLRQCTANTPGLYFTLP</sequence>
<dbReference type="PANTHER" id="PTHR11485">
    <property type="entry name" value="TRANSFERRIN"/>
    <property type="match status" value="1"/>
</dbReference>
<accession>A0A673BD05</accession>
<name>A0A673BD05_9TELE</name>
<dbReference type="InParanoid" id="A0A673BD05"/>
<dbReference type="Pfam" id="PF00405">
    <property type="entry name" value="Transferrin"/>
    <property type="match status" value="1"/>
</dbReference>
<dbReference type="InterPro" id="IPR001156">
    <property type="entry name" value="Transferrin-like_dom"/>
</dbReference>
<keyword evidence="9" id="KW-0408">Iron</keyword>
<dbReference type="PROSITE" id="PS00206">
    <property type="entry name" value="TRANSFERRIN_LIKE_2"/>
    <property type="match status" value="1"/>
</dbReference>
<dbReference type="AlphaFoldDB" id="A0A673BD05"/>
<keyword evidence="13" id="KW-1185">Reference proteome</keyword>
<keyword evidence="6" id="KW-0964">Secreted</keyword>
<evidence type="ECO:0000256" key="3">
    <source>
        <dbReference type="ARBA" id="ARBA00016768"/>
    </source>
</evidence>
<dbReference type="Ensembl" id="ENSSORT00005040153.1">
    <property type="protein sequence ID" value="ENSSORP00005039149.1"/>
    <property type="gene ID" value="ENSSORG00005018296.1"/>
</dbReference>
<dbReference type="SMART" id="SM00094">
    <property type="entry name" value="TR_FER"/>
    <property type="match status" value="1"/>
</dbReference>
<dbReference type="PROSITE" id="PS51408">
    <property type="entry name" value="TRANSFERRIN_LIKE_4"/>
    <property type="match status" value="1"/>
</dbReference>
<dbReference type="Proteomes" id="UP000472271">
    <property type="component" value="Chromosome 17"/>
</dbReference>
<comment type="function">
    <text evidence="1">Transferrins are iron binding transport proteins which can bind two Fe(3+) ions in association with the binding of an anion, usually bicarbonate.</text>
</comment>
<comment type="subcellular location">
    <subcellularLocation>
        <location evidence="2">Secreted</location>
    </subcellularLocation>
</comment>
<dbReference type="SUPFAM" id="SSF53850">
    <property type="entry name" value="Periplasmic binding protein-like II"/>
    <property type="match status" value="1"/>
</dbReference>
<reference evidence="12" key="3">
    <citation type="submission" date="2025-09" db="UniProtKB">
        <authorList>
            <consortium name="Ensembl"/>
        </authorList>
    </citation>
    <scope>IDENTIFICATION</scope>
</reference>
<dbReference type="PANTHER" id="PTHR11485:SF31">
    <property type="entry name" value="SEROTRANSFERRIN"/>
    <property type="match status" value="1"/>
</dbReference>
<dbReference type="PROSITE" id="PS00205">
    <property type="entry name" value="TRANSFERRIN_LIKE_1"/>
    <property type="match status" value="1"/>
</dbReference>
<dbReference type="FunFam" id="3.40.190.10:FF:000095">
    <property type="entry name" value="Lactotransferrin"/>
    <property type="match status" value="1"/>
</dbReference>
<dbReference type="InterPro" id="IPR018195">
    <property type="entry name" value="Transferrin_Fe_BS"/>
</dbReference>
<evidence type="ECO:0000256" key="2">
    <source>
        <dbReference type="ARBA" id="ARBA00004613"/>
    </source>
</evidence>
<evidence type="ECO:0000313" key="12">
    <source>
        <dbReference type="Ensembl" id="ENSSORP00005039149.1"/>
    </source>
</evidence>
<reference evidence="12" key="2">
    <citation type="submission" date="2025-08" db="UniProtKB">
        <authorList>
            <consortium name="Ensembl"/>
        </authorList>
    </citation>
    <scope>IDENTIFICATION</scope>
</reference>
<dbReference type="GO" id="GO:0005886">
    <property type="term" value="C:plasma membrane"/>
    <property type="evidence" value="ECO:0007669"/>
    <property type="project" value="TreeGrafter"/>
</dbReference>
<dbReference type="GO" id="GO:0055037">
    <property type="term" value="C:recycling endosome"/>
    <property type="evidence" value="ECO:0007669"/>
    <property type="project" value="TreeGrafter"/>
</dbReference>
<reference evidence="12" key="1">
    <citation type="submission" date="2019-06" db="EMBL/GenBank/DDBJ databases">
        <authorList>
            <consortium name="Wellcome Sanger Institute Data Sharing"/>
        </authorList>
    </citation>
    <scope>NUCLEOTIDE SEQUENCE [LARGE SCALE GENOMIC DNA]</scope>
</reference>
<dbReference type="GO" id="GO:0006826">
    <property type="term" value="P:iron ion transport"/>
    <property type="evidence" value="ECO:0007669"/>
    <property type="project" value="UniProtKB-KW"/>
</dbReference>
<keyword evidence="8" id="KW-0677">Repeat</keyword>
<dbReference type="GO" id="GO:0046872">
    <property type="term" value="F:metal ion binding"/>
    <property type="evidence" value="ECO:0007669"/>
    <property type="project" value="UniProtKB-KW"/>
</dbReference>
<evidence type="ECO:0000259" key="11">
    <source>
        <dbReference type="PROSITE" id="PS51408"/>
    </source>
</evidence>
<dbReference type="PRINTS" id="PR00422">
    <property type="entry name" value="TRANSFERRIN"/>
</dbReference>
<evidence type="ECO:0000256" key="6">
    <source>
        <dbReference type="ARBA" id="ARBA00022525"/>
    </source>
</evidence>
<keyword evidence="10" id="KW-0406">Ion transport</keyword>
<evidence type="ECO:0000256" key="10">
    <source>
        <dbReference type="ARBA" id="ARBA00023065"/>
    </source>
</evidence>
<keyword evidence="5" id="KW-0410">Iron transport</keyword>
<evidence type="ECO:0000256" key="7">
    <source>
        <dbReference type="ARBA" id="ARBA00022723"/>
    </source>
</evidence>
<dbReference type="GO" id="GO:0005769">
    <property type="term" value="C:early endosome"/>
    <property type="evidence" value="ECO:0007669"/>
    <property type="project" value="TreeGrafter"/>
</dbReference>
<evidence type="ECO:0000256" key="4">
    <source>
        <dbReference type="ARBA" id="ARBA00022448"/>
    </source>
</evidence>
<dbReference type="GO" id="GO:0005615">
    <property type="term" value="C:extracellular space"/>
    <property type="evidence" value="ECO:0007669"/>
    <property type="project" value="TreeGrafter"/>
</dbReference>
<dbReference type="Gene3D" id="3.40.190.10">
    <property type="entry name" value="Periplasmic binding protein-like II"/>
    <property type="match status" value="2"/>
</dbReference>
<protein>
    <recommendedName>
        <fullName evidence="3">Serotransferrin</fullName>
    </recommendedName>
</protein>
<organism evidence="12 13">
    <name type="scientific">Sphaeramia orbicularis</name>
    <name type="common">orbiculate cardinalfish</name>
    <dbReference type="NCBI Taxonomy" id="375764"/>
    <lineage>
        <taxon>Eukaryota</taxon>
        <taxon>Metazoa</taxon>
        <taxon>Chordata</taxon>
        <taxon>Craniata</taxon>
        <taxon>Vertebrata</taxon>
        <taxon>Euteleostomi</taxon>
        <taxon>Actinopterygii</taxon>
        <taxon>Neopterygii</taxon>
        <taxon>Teleostei</taxon>
        <taxon>Neoteleostei</taxon>
        <taxon>Acanthomorphata</taxon>
        <taxon>Gobiaria</taxon>
        <taxon>Kurtiformes</taxon>
        <taxon>Apogonoidei</taxon>
        <taxon>Apogonidae</taxon>
        <taxon>Apogoninae</taxon>
        <taxon>Sphaeramia</taxon>
    </lineage>
</organism>
<evidence type="ECO:0000256" key="1">
    <source>
        <dbReference type="ARBA" id="ARBA00002831"/>
    </source>
</evidence>
<keyword evidence="7" id="KW-0479">Metal-binding</keyword>
<evidence type="ECO:0000256" key="9">
    <source>
        <dbReference type="ARBA" id="ARBA00023004"/>
    </source>
</evidence>
<evidence type="ECO:0000256" key="5">
    <source>
        <dbReference type="ARBA" id="ARBA00022496"/>
    </source>
</evidence>
<feature type="domain" description="Transferrin-like" evidence="11">
    <location>
        <begin position="1"/>
        <end position="275"/>
    </location>
</feature>
<keyword evidence="4" id="KW-0813">Transport</keyword>
<proteinExistence type="predicted"/>
<evidence type="ECO:0000256" key="8">
    <source>
        <dbReference type="ARBA" id="ARBA00022737"/>
    </source>
</evidence>
<dbReference type="GO" id="GO:0019731">
    <property type="term" value="P:antibacterial humoral response"/>
    <property type="evidence" value="ECO:0007669"/>
    <property type="project" value="TreeGrafter"/>
</dbReference>